<dbReference type="GO" id="GO:0000045">
    <property type="term" value="P:autophagosome assembly"/>
    <property type="evidence" value="ECO:0007669"/>
    <property type="project" value="TreeGrafter"/>
</dbReference>
<gene>
    <name evidence="14" type="ORF">E3P99_01510</name>
</gene>
<feature type="compositionally biased region" description="Polar residues" evidence="13">
    <location>
        <begin position="1418"/>
        <end position="1439"/>
    </location>
</feature>
<evidence type="ECO:0000256" key="11">
    <source>
        <dbReference type="ARBA" id="ARBA00024615"/>
    </source>
</evidence>
<evidence type="ECO:0000256" key="10">
    <source>
        <dbReference type="ARBA" id="ARBA00024479"/>
    </source>
</evidence>
<sequence>MPKIHVMLEISRDAHSNTLTVLFEWLSIPRIPNISQLPKEISKSVMNYVLRWLLRRYVDADSFGDSGIDLQHKSLNLSALNSHIADTPLTIQSAAFNHLCIDIPWSNILNDPISVTLDGLAVSLTPSSPSTHPQSPVSVDTLAHQYLNDQDDNDIPIPGSFNVKPTSDTSQIPLLKSLINAILAKLRMRVTDTSITLQHDCNAIELKMSSLDYGDVDLETKQRSLKVDGVKVLAHTRSTPQHQPSYESQMFMSAVESMHCDQPQQPPQTTTHCIVNLKQSISLTLLNDTLPTLNAIVGDVVALLSPTTVDCILGILEAFPKATRASSTDETAHEDSTPSAQALAFDLVVRRVRLVLLCDEISEIMNEDSFWNGAENDEDNDNGTYIPGYYVDINVSTVRASFLPHFSLTVDDANVMASDSARMFPLLVFDDAVREGFGDSAPSFADWLGEGSSSIFDSKTWKMLRSGDEGGKSTHSNHSIITIKERDVNISPFHLYADLGVVERVLGSDLYKAIAVYGKKKEREGNSEMHASKDSAYHATVQSLLDGNANAAGGGDTSKKSQTSSTPVATATSEILAPLQHLPITITCDAARVSLRCPPPLPSQPLRSGILVIDVRMLKVLPDVTPSTTDVSVDDANVYWMDARGDNEETEHSASHSQHQHLQHQRQRQRLKRITKMDSSTLTLKQRSPADLPPQIALSIPYIELEFRKAEVVGLQYLADDFAQLGERIKSAGGGVREDVMQSVVELVRSRLLVNESEDSVRAEGSPEGVALSGTQGQPQASPQTHTQPQSDESMHDFFAAEKNDAHDGDAQATGRSQGDDADLIVQLERGGYSFLVKKERPITPLIGKYSIDVPTVNLETGLETGEYALVVADARDIHLSASFPHDQKHPKPASHSSSSRQSKKVCASKTAKTAFKVTLSSLVVREGDHEPLVESVKYTDQPALSLTFNTTVSRKGFKTSDAEIVLHSTIVNTDLSTELLRSLARMLEPPPGVFENAVPSNVTTLGVRLKDVSVRIAPRSSQRRLVVHLGNTFTHATVRSDSEVKDIKNVSGNTLLYVIDDEDAKQKKGDEDDDVFIDSLRDHWKVGVYMATLQLTPNSAKALGYVEIAVLTKLTTKVRINMSATDTAKIAADVLYADGQMGVCADSLSTLTQVLSELSPKPIAETDTSTPTSHSTASPASPTSSTSRSSHPAYANLLASLDETAFAQLPDTYVSASADLMDDDIPSNLEFAAEGAHQEHYIRERGVEFDAFTEGLSPSTSDILRDEADDYIIPAASQPEEKVEVLRRGVKMQAGFLDLLRAQYEEAQKVNYRSVVDVKVHDAQFSLQLFEGYDWSDTRTKIEEEYSRMRRKLIKIRQLLSTGQTVDTADELSVEVYNAFSVGIQKDVESSEDVLKAIDEELGDVDEAEEEGRSDSDWQNVSTPSYSRRTSETANASSQSNFTADFKKKLLRSSAPFVEVVGRGAVCTYSKYDQSEKTDKASTLQLSLRDVEILDRVTHKTKWRRFMTALQKDLRGNARESGSNMVEMTLDSMLTDSGGEEMSLLCRILPLKLNIDQDALEFLKRFAAFRHDSENVKSEPSGPYIRQAIIEPVEIKMDYKPKHVNYAALRQGKTIELMNFFHFDGSEIILRKIMISGIIGWPRLLDMLQDTWTPDVKANQLSDVISGVAPVRSLVNVGSGVADLVLLPIEQYRHDKRIMRGLQKGGSSFARNAGMEALRLGARLTNGTQVILEHAESILANKPSEDKVMMEAVDDTQPASVRQGMESAYKTLNTNLNEAAQTILAVPMEVFEKGEKNKPIVRAVPIAILKPLIGLTSAANKIQQGFLNKYDDKRKE</sequence>
<feature type="region of interest" description="Disordered" evidence="13">
    <location>
        <begin position="756"/>
        <end position="792"/>
    </location>
</feature>
<feature type="compositionally biased region" description="Polar residues" evidence="13">
    <location>
        <begin position="773"/>
        <end position="792"/>
    </location>
</feature>
<keyword evidence="7" id="KW-0072">Autophagy</keyword>
<evidence type="ECO:0000313" key="15">
    <source>
        <dbReference type="Proteomes" id="UP000310189"/>
    </source>
</evidence>
<dbReference type="GO" id="GO:0061709">
    <property type="term" value="P:reticulophagy"/>
    <property type="evidence" value="ECO:0007669"/>
    <property type="project" value="TreeGrafter"/>
</dbReference>
<dbReference type="OrthoDB" id="18982at2759"/>
<keyword evidence="6" id="KW-0256">Endoplasmic reticulum</keyword>
<feature type="region of interest" description="Disordered" evidence="13">
    <location>
        <begin position="1406"/>
        <end position="1439"/>
    </location>
</feature>
<dbReference type="PANTHER" id="PTHR13190">
    <property type="entry name" value="AUTOPHAGY-RELATED 2, ISOFORM A"/>
    <property type="match status" value="1"/>
</dbReference>
<evidence type="ECO:0000256" key="12">
    <source>
        <dbReference type="ARBA" id="ARBA00024631"/>
    </source>
</evidence>
<keyword evidence="5" id="KW-0813">Transport</keyword>
<evidence type="ECO:0000256" key="7">
    <source>
        <dbReference type="ARBA" id="ARBA00023006"/>
    </source>
</evidence>
<dbReference type="GO" id="GO:0061723">
    <property type="term" value="P:glycophagy"/>
    <property type="evidence" value="ECO:0007669"/>
    <property type="project" value="TreeGrafter"/>
</dbReference>
<evidence type="ECO:0000256" key="9">
    <source>
        <dbReference type="ARBA" id="ARBA00023136"/>
    </source>
</evidence>
<dbReference type="GO" id="GO:0006869">
    <property type="term" value="P:lipid transport"/>
    <property type="evidence" value="ECO:0007669"/>
    <property type="project" value="UniProtKB-KW"/>
</dbReference>
<dbReference type="GO" id="GO:0034727">
    <property type="term" value="P:piecemeal microautophagy of the nucleus"/>
    <property type="evidence" value="ECO:0007669"/>
    <property type="project" value="TreeGrafter"/>
</dbReference>
<evidence type="ECO:0000256" key="4">
    <source>
        <dbReference type="ARBA" id="ARBA00018070"/>
    </source>
</evidence>
<feature type="compositionally biased region" description="Low complexity" evidence="13">
    <location>
        <begin position="1169"/>
        <end position="1192"/>
    </location>
</feature>
<dbReference type="InterPro" id="IPR026849">
    <property type="entry name" value="ATG2"/>
</dbReference>
<accession>A0A4T0FPD7</accession>
<comment type="caution">
    <text evidence="14">The sequence shown here is derived from an EMBL/GenBank/DDBJ whole genome shotgun (WGS) entry which is preliminary data.</text>
</comment>
<keyword evidence="8" id="KW-0445">Lipid transport</keyword>
<dbReference type="GO" id="GO:0000422">
    <property type="term" value="P:autophagy of mitochondrion"/>
    <property type="evidence" value="ECO:0007669"/>
    <property type="project" value="TreeGrafter"/>
</dbReference>
<dbReference type="Proteomes" id="UP000310189">
    <property type="component" value="Unassembled WGS sequence"/>
</dbReference>
<evidence type="ECO:0000313" key="14">
    <source>
        <dbReference type="EMBL" id="TIA90557.1"/>
    </source>
</evidence>
<dbReference type="GO" id="GO:0043495">
    <property type="term" value="F:protein-membrane adaptor activity"/>
    <property type="evidence" value="ECO:0007669"/>
    <property type="project" value="TreeGrafter"/>
</dbReference>
<comment type="catalytic activity">
    <reaction evidence="11">
        <text>a 1,2-diacyl-sn-glycero-3-phosphoethanolamine(in) = a 1,2-diacyl-sn-glycero-3-phosphoethanolamine(out)</text>
        <dbReference type="Rhea" id="RHEA:38895"/>
        <dbReference type="ChEBI" id="CHEBI:64612"/>
    </reaction>
</comment>
<evidence type="ECO:0000256" key="1">
    <source>
        <dbReference type="ARBA" id="ARBA00004406"/>
    </source>
</evidence>
<comment type="similarity">
    <text evidence="3">Belongs to the ATG2 family.</text>
</comment>
<reference evidence="14 15" key="1">
    <citation type="submission" date="2019-03" db="EMBL/GenBank/DDBJ databases">
        <title>Sequencing 23 genomes of Wallemia ichthyophaga.</title>
        <authorList>
            <person name="Gostincar C."/>
        </authorList>
    </citation>
    <scope>NUCLEOTIDE SEQUENCE [LARGE SCALE GENOMIC DNA]</scope>
    <source>
        <strain evidence="14 15">EXF-5753</strain>
    </source>
</reference>
<dbReference type="EMBL" id="SPNW01000018">
    <property type="protein sequence ID" value="TIA90557.1"/>
    <property type="molecule type" value="Genomic_DNA"/>
</dbReference>
<comment type="subcellular location">
    <subcellularLocation>
        <location evidence="1">Endoplasmic reticulum membrane</location>
        <topology evidence="1">Peripheral membrane protein</topology>
    </subcellularLocation>
    <subcellularLocation>
        <location evidence="2">Preautophagosomal structure membrane</location>
        <topology evidence="2">Peripheral membrane protein</topology>
    </subcellularLocation>
</comment>
<keyword evidence="15" id="KW-1185">Reference proteome</keyword>
<protein>
    <recommendedName>
        <fullName evidence="4">Autophagy-related protein 2</fullName>
    </recommendedName>
</protein>
<evidence type="ECO:0000256" key="8">
    <source>
        <dbReference type="ARBA" id="ARBA00023055"/>
    </source>
</evidence>
<organism evidence="14 15">
    <name type="scientific">Wallemia hederae</name>
    <dbReference type="NCBI Taxonomy" id="1540922"/>
    <lineage>
        <taxon>Eukaryota</taxon>
        <taxon>Fungi</taxon>
        <taxon>Dikarya</taxon>
        <taxon>Basidiomycota</taxon>
        <taxon>Wallemiomycotina</taxon>
        <taxon>Wallemiomycetes</taxon>
        <taxon>Wallemiales</taxon>
        <taxon>Wallemiaceae</taxon>
        <taxon>Wallemia</taxon>
    </lineage>
</organism>
<dbReference type="GO" id="GO:0034045">
    <property type="term" value="C:phagophore assembly site membrane"/>
    <property type="evidence" value="ECO:0007669"/>
    <property type="project" value="UniProtKB-SubCell"/>
</dbReference>
<dbReference type="Pfam" id="PF13329">
    <property type="entry name" value="ATG2_CAD"/>
    <property type="match status" value="1"/>
</dbReference>
<evidence type="ECO:0000256" key="5">
    <source>
        <dbReference type="ARBA" id="ARBA00022448"/>
    </source>
</evidence>
<dbReference type="GO" id="GO:0061908">
    <property type="term" value="C:phagophore"/>
    <property type="evidence" value="ECO:0007669"/>
    <property type="project" value="TreeGrafter"/>
</dbReference>
<evidence type="ECO:0000256" key="3">
    <source>
        <dbReference type="ARBA" id="ARBA00009714"/>
    </source>
</evidence>
<dbReference type="PANTHER" id="PTHR13190:SF1">
    <property type="entry name" value="AUTOPHAGY-RELATED 2, ISOFORM A"/>
    <property type="match status" value="1"/>
</dbReference>
<proteinExistence type="inferred from homology"/>
<evidence type="ECO:0000256" key="13">
    <source>
        <dbReference type="SAM" id="MobiDB-lite"/>
    </source>
</evidence>
<name>A0A4T0FPD7_9BASI</name>
<evidence type="ECO:0000256" key="6">
    <source>
        <dbReference type="ARBA" id="ARBA00022824"/>
    </source>
</evidence>
<feature type="region of interest" description="Disordered" evidence="13">
    <location>
        <begin position="883"/>
        <end position="904"/>
    </location>
</feature>
<feature type="compositionally biased region" description="Polar residues" evidence="13">
    <location>
        <begin position="560"/>
        <end position="569"/>
    </location>
</feature>
<dbReference type="GO" id="GO:0005789">
    <property type="term" value="C:endoplasmic reticulum membrane"/>
    <property type="evidence" value="ECO:0007669"/>
    <property type="project" value="UniProtKB-SubCell"/>
</dbReference>
<evidence type="ECO:0000256" key="2">
    <source>
        <dbReference type="ARBA" id="ARBA00004623"/>
    </source>
</evidence>
<comment type="catalytic activity">
    <reaction evidence="12">
        <text>a 1,2-diacyl-sn-glycero-3-phosphocholine(in) = a 1,2-diacyl-sn-glycero-3-phosphocholine(out)</text>
        <dbReference type="Rhea" id="RHEA:38571"/>
        <dbReference type="ChEBI" id="CHEBI:57643"/>
    </reaction>
</comment>
<feature type="region of interest" description="Disordered" evidence="13">
    <location>
        <begin position="1163"/>
        <end position="1192"/>
    </location>
</feature>
<feature type="region of interest" description="Disordered" evidence="13">
    <location>
        <begin position="548"/>
        <end position="569"/>
    </location>
</feature>
<dbReference type="GO" id="GO:0032266">
    <property type="term" value="F:phosphatidylinositol-3-phosphate binding"/>
    <property type="evidence" value="ECO:0007669"/>
    <property type="project" value="TreeGrafter"/>
</dbReference>
<comment type="catalytic activity">
    <reaction evidence="10">
        <text>a 1,2-diacyl-sn-glycero-3-phospho-L-serine(in) = a 1,2-diacyl-sn-glycero-3-phospho-L-serine(out)</text>
        <dbReference type="Rhea" id="RHEA:38663"/>
        <dbReference type="ChEBI" id="CHEBI:57262"/>
    </reaction>
</comment>
<keyword evidence="9" id="KW-0472">Membrane</keyword>
<feature type="region of interest" description="Disordered" evidence="13">
    <location>
        <begin position="647"/>
        <end position="666"/>
    </location>
</feature>